<dbReference type="Pfam" id="PF00781">
    <property type="entry name" value="DAGK_cat"/>
    <property type="match status" value="1"/>
</dbReference>
<dbReference type="SMART" id="SM00046">
    <property type="entry name" value="DAGKc"/>
    <property type="match status" value="1"/>
</dbReference>
<gene>
    <name evidence="10" type="ORF">ACFFVD_11540</name>
</gene>
<dbReference type="InterPro" id="IPR016064">
    <property type="entry name" value="NAD/diacylglycerol_kinase_sf"/>
</dbReference>
<dbReference type="PROSITE" id="PS50146">
    <property type="entry name" value="DAGK"/>
    <property type="match status" value="1"/>
</dbReference>
<feature type="domain" description="DAGKc" evidence="9">
    <location>
        <begin position="8"/>
        <end position="144"/>
    </location>
</feature>
<reference evidence="10 11" key="1">
    <citation type="submission" date="2024-09" db="EMBL/GenBank/DDBJ databases">
        <authorList>
            <person name="Sun Q."/>
            <person name="Mori K."/>
        </authorList>
    </citation>
    <scope>NUCLEOTIDE SEQUENCE [LARGE SCALE GENOMIC DNA]</scope>
    <source>
        <strain evidence="10 11">CCM 7659</strain>
    </source>
</reference>
<keyword evidence="4" id="KW-0547">Nucleotide-binding</keyword>
<evidence type="ECO:0000259" key="9">
    <source>
        <dbReference type="PROSITE" id="PS50146"/>
    </source>
</evidence>
<keyword evidence="5 10" id="KW-0418">Kinase</keyword>
<dbReference type="Gene3D" id="2.60.200.40">
    <property type="match status" value="1"/>
</dbReference>
<comment type="similarity">
    <text evidence="2">Belongs to the diacylglycerol/lipid kinase family.</text>
</comment>
<keyword evidence="8" id="KW-1208">Phospholipid metabolism</keyword>
<dbReference type="InterPro" id="IPR050187">
    <property type="entry name" value="Lipid_Phosphate_FormReg"/>
</dbReference>
<evidence type="ECO:0000256" key="7">
    <source>
        <dbReference type="ARBA" id="ARBA00023209"/>
    </source>
</evidence>
<comment type="caution">
    <text evidence="10">The sequence shown here is derived from an EMBL/GenBank/DDBJ whole genome shotgun (WGS) entry which is preliminary data.</text>
</comment>
<dbReference type="PANTHER" id="PTHR12358">
    <property type="entry name" value="SPHINGOSINE KINASE"/>
    <property type="match status" value="1"/>
</dbReference>
<evidence type="ECO:0000256" key="5">
    <source>
        <dbReference type="ARBA" id="ARBA00022777"/>
    </source>
</evidence>
<keyword evidence="3" id="KW-0808">Transferase</keyword>
<evidence type="ECO:0000256" key="2">
    <source>
        <dbReference type="ARBA" id="ARBA00005983"/>
    </source>
</evidence>
<keyword evidence="7" id="KW-0594">Phospholipid biosynthesis</keyword>
<keyword evidence="7" id="KW-0443">Lipid metabolism</keyword>
<dbReference type="PANTHER" id="PTHR12358:SF106">
    <property type="entry name" value="LIPID KINASE YEGS"/>
    <property type="match status" value="1"/>
</dbReference>
<evidence type="ECO:0000256" key="6">
    <source>
        <dbReference type="ARBA" id="ARBA00022840"/>
    </source>
</evidence>
<dbReference type="RefSeq" id="WP_182632035.1">
    <property type="nucleotide sequence ID" value="NZ_JAALDM010000113.1"/>
</dbReference>
<organism evidence="10 11">
    <name type="scientific">Dietzia aerolata</name>
    <dbReference type="NCBI Taxonomy" id="595984"/>
    <lineage>
        <taxon>Bacteria</taxon>
        <taxon>Bacillati</taxon>
        <taxon>Actinomycetota</taxon>
        <taxon>Actinomycetes</taxon>
        <taxon>Mycobacteriales</taxon>
        <taxon>Dietziaceae</taxon>
        <taxon>Dietzia</taxon>
    </lineage>
</organism>
<dbReference type="InterPro" id="IPR017438">
    <property type="entry name" value="ATP-NAD_kinase_N"/>
</dbReference>
<dbReference type="InterPro" id="IPR045540">
    <property type="entry name" value="YegS/DAGK_C"/>
</dbReference>
<dbReference type="SUPFAM" id="SSF111331">
    <property type="entry name" value="NAD kinase/diacylglycerol kinase-like"/>
    <property type="match status" value="1"/>
</dbReference>
<evidence type="ECO:0000256" key="1">
    <source>
        <dbReference type="ARBA" id="ARBA00001946"/>
    </source>
</evidence>
<accession>A0ABV5JU53</accession>
<name>A0ABV5JU53_9ACTN</name>
<evidence type="ECO:0000256" key="3">
    <source>
        <dbReference type="ARBA" id="ARBA00022679"/>
    </source>
</evidence>
<dbReference type="InterPro" id="IPR001206">
    <property type="entry name" value="Diacylglycerol_kinase_cat_dom"/>
</dbReference>
<keyword evidence="7" id="KW-0444">Lipid biosynthesis</keyword>
<proteinExistence type="inferred from homology"/>
<evidence type="ECO:0000256" key="4">
    <source>
        <dbReference type="ARBA" id="ARBA00022741"/>
    </source>
</evidence>
<sequence>MSSTLNEREIRTVALLINPAAGGGKVGQIVDRAEVRLRSHGVAVTRLTGGSAQESLELARGVVADGIDGRAVDALAVCGGDGMVSLAVQATAHSQVPVGIIPAGTGNDLARDYEIPLGDPEAAADVVAAGLVEVVDLGRVTPDGQAPQVFGSILCAGLDSKVNRRVNEMRLLSGPARYVIAALMEFPFYRPRRFRMTFDAGLPTEDVVEAEVLLSAFAITRSYGGDMRIAPDADRSDGLLDVVYVVEVGRTPKLRFARHFSKIFSGRHVGLDGVVSRRCRTVRLETPDVVPSDVEAFADGDAVSTLPVEVEVLPGAGRFLVPKQAG</sequence>
<evidence type="ECO:0000313" key="11">
    <source>
        <dbReference type="Proteomes" id="UP001589700"/>
    </source>
</evidence>
<dbReference type="Proteomes" id="UP001589700">
    <property type="component" value="Unassembled WGS sequence"/>
</dbReference>
<keyword evidence="6" id="KW-0067">ATP-binding</keyword>
<dbReference type="Pfam" id="PF19279">
    <property type="entry name" value="YegS_C"/>
    <property type="match status" value="1"/>
</dbReference>
<evidence type="ECO:0000313" key="10">
    <source>
        <dbReference type="EMBL" id="MFB9260435.1"/>
    </source>
</evidence>
<comment type="cofactor">
    <cofactor evidence="1">
        <name>Mg(2+)</name>
        <dbReference type="ChEBI" id="CHEBI:18420"/>
    </cofactor>
</comment>
<dbReference type="GO" id="GO:0016301">
    <property type="term" value="F:kinase activity"/>
    <property type="evidence" value="ECO:0007669"/>
    <property type="project" value="UniProtKB-KW"/>
</dbReference>
<dbReference type="Gene3D" id="3.40.50.10330">
    <property type="entry name" value="Probable inorganic polyphosphate/atp-NAD kinase, domain 1"/>
    <property type="match status" value="1"/>
</dbReference>
<evidence type="ECO:0000256" key="8">
    <source>
        <dbReference type="ARBA" id="ARBA00023264"/>
    </source>
</evidence>
<dbReference type="EMBL" id="JBHMDY010000006">
    <property type="protein sequence ID" value="MFB9260435.1"/>
    <property type="molecule type" value="Genomic_DNA"/>
</dbReference>
<keyword evidence="11" id="KW-1185">Reference proteome</keyword>
<protein>
    <submittedName>
        <fullName evidence="10">Diacylglycerol kinase family protein</fullName>
    </submittedName>
</protein>